<dbReference type="OrthoDB" id="8197512at2759"/>
<dbReference type="EMBL" id="BGPR01012923">
    <property type="protein sequence ID" value="GBN58406.1"/>
    <property type="molecule type" value="Genomic_DNA"/>
</dbReference>
<reference evidence="1 2" key="1">
    <citation type="journal article" date="2019" name="Sci. Rep.">
        <title>Orb-weaving spider Araneus ventricosus genome elucidates the spidroin gene catalogue.</title>
        <authorList>
            <person name="Kono N."/>
            <person name="Nakamura H."/>
            <person name="Ohtoshi R."/>
            <person name="Moran D.A.P."/>
            <person name="Shinohara A."/>
            <person name="Yoshida Y."/>
            <person name="Fujiwara M."/>
            <person name="Mori M."/>
            <person name="Tomita M."/>
            <person name="Arakawa K."/>
        </authorList>
    </citation>
    <scope>NUCLEOTIDE SEQUENCE [LARGE SCALE GENOMIC DNA]</scope>
</reference>
<gene>
    <name evidence="1" type="primary">pol_3980</name>
    <name evidence="1" type="ORF">AVEN_95901_1</name>
</gene>
<name>A0A4Y2Q7Y5_ARAVE</name>
<dbReference type="Proteomes" id="UP000499080">
    <property type="component" value="Unassembled WGS sequence"/>
</dbReference>
<evidence type="ECO:0000313" key="1">
    <source>
        <dbReference type="EMBL" id="GBN58406.1"/>
    </source>
</evidence>
<proteinExistence type="predicted"/>
<sequence length="249" mass="27067">MDFVIRSIRGKIGIQLGGNSFTNISAYEDDLILFAESSVGLQHLLDQTAELLAGSNLQINLGKSFTISVLTDGKSKKTKIDSTPRFKVRSSFIMPLIVGEKFKYLGVNFTAQGLLAADCTPTLNDYLSNLASAPLKPQQRLFILRTILLPMLYHLLVLSSVRAGHLAKLDSRVHAFIRKVLYLPTDCLIAYLYTAISDGGLGVHSLRYSVPVWRSERLAGLSTSTSPACLAGPPETSCSGCVSEQRGVC</sequence>
<accession>A0A4Y2Q7Y5</accession>
<evidence type="ECO:0000313" key="2">
    <source>
        <dbReference type="Proteomes" id="UP000499080"/>
    </source>
</evidence>
<protein>
    <submittedName>
        <fullName evidence="1">Retrovirus-related Pol polyprotein from type-2 retrotransposable element R2DM</fullName>
    </submittedName>
</protein>
<organism evidence="1 2">
    <name type="scientific">Araneus ventricosus</name>
    <name type="common">Orbweaver spider</name>
    <name type="synonym">Epeira ventricosa</name>
    <dbReference type="NCBI Taxonomy" id="182803"/>
    <lineage>
        <taxon>Eukaryota</taxon>
        <taxon>Metazoa</taxon>
        <taxon>Ecdysozoa</taxon>
        <taxon>Arthropoda</taxon>
        <taxon>Chelicerata</taxon>
        <taxon>Arachnida</taxon>
        <taxon>Araneae</taxon>
        <taxon>Araneomorphae</taxon>
        <taxon>Entelegynae</taxon>
        <taxon>Araneoidea</taxon>
        <taxon>Araneidae</taxon>
        <taxon>Araneus</taxon>
    </lineage>
</organism>
<comment type="caution">
    <text evidence="1">The sequence shown here is derived from an EMBL/GenBank/DDBJ whole genome shotgun (WGS) entry which is preliminary data.</text>
</comment>
<keyword evidence="2" id="KW-1185">Reference proteome</keyword>
<dbReference type="AlphaFoldDB" id="A0A4Y2Q7Y5"/>